<evidence type="ECO:0000256" key="1">
    <source>
        <dbReference type="ARBA" id="ARBA00022490"/>
    </source>
</evidence>
<evidence type="ECO:0000256" key="2">
    <source>
        <dbReference type="ARBA" id="ARBA00022598"/>
    </source>
</evidence>
<comment type="catalytic activity">
    <reaction evidence="8">
        <text>L-glutamine + H2O = L-glutamate + NH4(+)</text>
        <dbReference type="Rhea" id="RHEA:15889"/>
        <dbReference type="ChEBI" id="CHEBI:15377"/>
        <dbReference type="ChEBI" id="CHEBI:28938"/>
        <dbReference type="ChEBI" id="CHEBI:29985"/>
        <dbReference type="ChEBI" id="CHEBI:58359"/>
        <dbReference type="EC" id="3.5.1.2"/>
    </reaction>
</comment>
<dbReference type="InterPro" id="IPR010075">
    <property type="entry name" value="PRibForGlyAmidine_synth_PurQ"/>
</dbReference>
<gene>
    <name evidence="8 9" type="primary">purQ</name>
    <name evidence="9" type="ORF">GCM10008957_14280</name>
</gene>
<dbReference type="GO" id="GO:0005737">
    <property type="term" value="C:cytoplasm"/>
    <property type="evidence" value="ECO:0007669"/>
    <property type="project" value="UniProtKB-SubCell"/>
</dbReference>
<accession>A0A918C3X5</accession>
<evidence type="ECO:0000313" key="10">
    <source>
        <dbReference type="Proteomes" id="UP000603865"/>
    </source>
</evidence>
<dbReference type="PROSITE" id="PS51273">
    <property type="entry name" value="GATASE_TYPE_1"/>
    <property type="match status" value="1"/>
</dbReference>
<keyword evidence="6 8" id="KW-0067">ATP-binding</keyword>
<comment type="pathway">
    <text evidence="8">Purine metabolism; IMP biosynthesis via de novo pathway; 5-amino-1-(5-phospho-D-ribosyl)imidazole from N(2)-formyl-N(1)-(5-phospho-D-ribosyl)glycinamide: step 1/2.</text>
</comment>
<sequence>MNVAVIQFPGSNCDADALHAARTLLDPASRFVWHTEEGLPAGTDLVFLPGGFSYGDHLRSGAIAARSPIMSAVKAHAERGGFVLGVCNGFQVLTESGLLPGALSRNQDLHFLCRPVHLRVENAQTAFTSAYTAGQSIEIPIAHGEGNYYADQATLERLEGEGQVVFRYLDNPNGSLNDIAGIVSERGNVLGMMPHPERAIEALLGSEDGRGLFASLKGALVR</sequence>
<dbReference type="GO" id="GO:0005524">
    <property type="term" value="F:ATP binding"/>
    <property type="evidence" value="ECO:0007669"/>
    <property type="project" value="UniProtKB-KW"/>
</dbReference>
<keyword evidence="7 8" id="KW-0315">Glutamine amidotransferase</keyword>
<dbReference type="PANTHER" id="PTHR47552:SF1">
    <property type="entry name" value="PHOSPHORIBOSYLFORMYLGLYCINAMIDINE SYNTHASE SUBUNIT PURQ"/>
    <property type="match status" value="1"/>
</dbReference>
<evidence type="ECO:0000256" key="4">
    <source>
        <dbReference type="ARBA" id="ARBA00022755"/>
    </source>
</evidence>
<proteinExistence type="inferred from homology"/>
<comment type="catalytic activity">
    <reaction evidence="8">
        <text>N(2)-formyl-N(1)-(5-phospho-beta-D-ribosyl)glycinamide + L-glutamine + ATP + H2O = 2-formamido-N(1)-(5-O-phospho-beta-D-ribosyl)acetamidine + L-glutamate + ADP + phosphate + H(+)</text>
        <dbReference type="Rhea" id="RHEA:17129"/>
        <dbReference type="ChEBI" id="CHEBI:15377"/>
        <dbReference type="ChEBI" id="CHEBI:15378"/>
        <dbReference type="ChEBI" id="CHEBI:29985"/>
        <dbReference type="ChEBI" id="CHEBI:30616"/>
        <dbReference type="ChEBI" id="CHEBI:43474"/>
        <dbReference type="ChEBI" id="CHEBI:58359"/>
        <dbReference type="ChEBI" id="CHEBI:147286"/>
        <dbReference type="ChEBI" id="CHEBI:147287"/>
        <dbReference type="ChEBI" id="CHEBI:456216"/>
        <dbReference type="EC" id="6.3.5.3"/>
    </reaction>
</comment>
<dbReference type="Gene3D" id="3.40.50.880">
    <property type="match status" value="1"/>
</dbReference>
<evidence type="ECO:0000256" key="8">
    <source>
        <dbReference type="HAMAP-Rule" id="MF_00421"/>
    </source>
</evidence>
<evidence type="ECO:0000256" key="6">
    <source>
        <dbReference type="ARBA" id="ARBA00022840"/>
    </source>
</evidence>
<dbReference type="NCBIfam" id="NF002957">
    <property type="entry name" value="PRK03619.1"/>
    <property type="match status" value="1"/>
</dbReference>
<comment type="caution">
    <text evidence="9">The sequence shown here is derived from an EMBL/GenBank/DDBJ whole genome shotgun (WGS) entry which is preliminary data.</text>
</comment>
<dbReference type="Pfam" id="PF13507">
    <property type="entry name" value="GATase_5"/>
    <property type="match status" value="1"/>
</dbReference>
<comment type="function">
    <text evidence="8">Part of the phosphoribosylformylglycinamidine synthase complex involved in the purines biosynthetic pathway. Catalyzes the ATP-dependent conversion of formylglycinamide ribonucleotide (FGAR) and glutamine to yield formylglycinamidine ribonucleotide (FGAM) and glutamate. The FGAM synthase complex is composed of three subunits. PurQ produces an ammonia molecule by converting glutamine to glutamate. PurL transfers the ammonia molecule to FGAR to form FGAM in an ATP-dependent manner. PurS interacts with PurQ and PurL and is thought to assist in the transfer of the ammonia molecule from PurQ to PurL.</text>
</comment>
<dbReference type="NCBIfam" id="TIGR01737">
    <property type="entry name" value="FGAM_synth_I"/>
    <property type="match status" value="1"/>
</dbReference>
<feature type="active site" evidence="8">
    <location>
        <position position="195"/>
    </location>
</feature>
<keyword evidence="5 8" id="KW-0378">Hydrolase</keyword>
<dbReference type="Proteomes" id="UP000603865">
    <property type="component" value="Unassembled WGS sequence"/>
</dbReference>
<dbReference type="EC" id="3.5.1.2" evidence="8"/>
<protein>
    <recommendedName>
        <fullName evidence="8">Phosphoribosylformylglycinamidine synthase subunit PurQ</fullName>
        <shortName evidence="8">FGAM synthase</shortName>
        <ecNumber evidence="8">6.3.5.3</ecNumber>
    </recommendedName>
    <alternativeName>
        <fullName evidence="8">Formylglycinamide ribonucleotide amidotransferase subunit I</fullName>
        <shortName evidence="8">FGAR amidotransferase I</shortName>
        <shortName evidence="8">FGAR-AT I</shortName>
    </alternativeName>
    <alternativeName>
        <fullName evidence="8">Glutaminase PurQ</fullName>
        <ecNumber evidence="8">3.5.1.2</ecNumber>
    </alternativeName>
    <alternativeName>
        <fullName evidence="8">Phosphoribosylformylglycinamidine synthase subunit I</fullName>
    </alternativeName>
</protein>
<evidence type="ECO:0000256" key="7">
    <source>
        <dbReference type="ARBA" id="ARBA00022962"/>
    </source>
</evidence>
<name>A0A918C3X5_9DEIO</name>
<keyword evidence="4 8" id="KW-0658">Purine biosynthesis</keyword>
<organism evidence="9 10">
    <name type="scientific">Deinococcus ruber</name>
    <dbReference type="NCBI Taxonomy" id="1848197"/>
    <lineage>
        <taxon>Bacteria</taxon>
        <taxon>Thermotogati</taxon>
        <taxon>Deinococcota</taxon>
        <taxon>Deinococci</taxon>
        <taxon>Deinococcales</taxon>
        <taxon>Deinococcaceae</taxon>
        <taxon>Deinococcus</taxon>
    </lineage>
</organism>
<evidence type="ECO:0000256" key="3">
    <source>
        <dbReference type="ARBA" id="ARBA00022741"/>
    </source>
</evidence>
<feature type="active site" evidence="8">
    <location>
        <position position="197"/>
    </location>
</feature>
<dbReference type="AlphaFoldDB" id="A0A918C3X5"/>
<dbReference type="EC" id="6.3.5.3" evidence="8"/>
<dbReference type="CDD" id="cd01740">
    <property type="entry name" value="GATase1_FGAR_AT"/>
    <property type="match status" value="1"/>
</dbReference>
<feature type="active site" description="Nucleophile" evidence="8">
    <location>
        <position position="87"/>
    </location>
</feature>
<keyword evidence="3 8" id="KW-0547">Nucleotide-binding</keyword>
<keyword evidence="2 8" id="KW-0436">Ligase</keyword>
<dbReference type="SUPFAM" id="SSF52317">
    <property type="entry name" value="Class I glutamine amidotransferase-like"/>
    <property type="match status" value="1"/>
</dbReference>
<dbReference type="PANTHER" id="PTHR47552">
    <property type="entry name" value="PHOSPHORIBOSYLFORMYLGLYCINAMIDINE SYNTHASE SUBUNIT PURQ"/>
    <property type="match status" value="1"/>
</dbReference>
<reference evidence="9" key="2">
    <citation type="submission" date="2020-09" db="EMBL/GenBank/DDBJ databases">
        <authorList>
            <person name="Sun Q."/>
            <person name="Ohkuma M."/>
        </authorList>
    </citation>
    <scope>NUCLEOTIDE SEQUENCE</scope>
    <source>
        <strain evidence="9">JCM 31311</strain>
    </source>
</reference>
<dbReference type="GO" id="GO:0006189">
    <property type="term" value="P:'de novo' IMP biosynthetic process"/>
    <property type="evidence" value="ECO:0007669"/>
    <property type="project" value="UniProtKB-UniRule"/>
</dbReference>
<reference evidence="9" key="1">
    <citation type="journal article" date="2014" name="Int. J. Syst. Evol. Microbiol.">
        <title>Complete genome sequence of Corynebacterium casei LMG S-19264T (=DSM 44701T), isolated from a smear-ripened cheese.</title>
        <authorList>
            <consortium name="US DOE Joint Genome Institute (JGI-PGF)"/>
            <person name="Walter F."/>
            <person name="Albersmeier A."/>
            <person name="Kalinowski J."/>
            <person name="Ruckert C."/>
        </authorList>
    </citation>
    <scope>NUCLEOTIDE SEQUENCE</scope>
    <source>
        <strain evidence="9">JCM 31311</strain>
    </source>
</reference>
<keyword evidence="1 8" id="KW-0963">Cytoplasm</keyword>
<comment type="subunit">
    <text evidence="8">Part of the FGAM synthase complex composed of 1 PurL, 1 PurQ and 2 PurS subunits.</text>
</comment>
<comment type="subcellular location">
    <subcellularLocation>
        <location evidence="8">Cytoplasm</location>
    </subcellularLocation>
</comment>
<evidence type="ECO:0000256" key="5">
    <source>
        <dbReference type="ARBA" id="ARBA00022801"/>
    </source>
</evidence>
<dbReference type="GO" id="GO:0004359">
    <property type="term" value="F:glutaminase activity"/>
    <property type="evidence" value="ECO:0007669"/>
    <property type="project" value="UniProtKB-EC"/>
</dbReference>
<dbReference type="GO" id="GO:0004642">
    <property type="term" value="F:phosphoribosylformylglycinamidine synthase activity"/>
    <property type="evidence" value="ECO:0007669"/>
    <property type="project" value="UniProtKB-UniRule"/>
</dbReference>
<dbReference type="SMART" id="SM01211">
    <property type="entry name" value="GATase_5"/>
    <property type="match status" value="1"/>
</dbReference>
<dbReference type="EMBL" id="BMQL01000005">
    <property type="protein sequence ID" value="GGR02449.1"/>
    <property type="molecule type" value="Genomic_DNA"/>
</dbReference>
<keyword evidence="10" id="KW-1185">Reference proteome</keyword>
<dbReference type="PIRSF" id="PIRSF001586">
    <property type="entry name" value="FGAM_synth_I"/>
    <property type="match status" value="1"/>
</dbReference>
<dbReference type="HAMAP" id="MF_00421">
    <property type="entry name" value="PurQ"/>
    <property type="match status" value="1"/>
</dbReference>
<dbReference type="RefSeq" id="WP_189088840.1">
    <property type="nucleotide sequence ID" value="NZ_BMQL01000005.1"/>
</dbReference>
<dbReference type="InterPro" id="IPR029062">
    <property type="entry name" value="Class_I_gatase-like"/>
</dbReference>
<evidence type="ECO:0000313" key="9">
    <source>
        <dbReference type="EMBL" id="GGR02449.1"/>
    </source>
</evidence>